<dbReference type="SMART" id="SM00829">
    <property type="entry name" value="PKS_ER"/>
    <property type="match status" value="1"/>
</dbReference>
<dbReference type="InterPro" id="IPR057326">
    <property type="entry name" value="KR_dom"/>
</dbReference>
<keyword evidence="1" id="KW-0596">Phosphopantetheine</keyword>
<evidence type="ECO:0000256" key="5">
    <source>
        <dbReference type="ARBA" id="ARBA00023002"/>
    </source>
</evidence>
<dbReference type="Pfam" id="PF08240">
    <property type="entry name" value="ADH_N"/>
    <property type="match status" value="1"/>
</dbReference>
<dbReference type="SUPFAM" id="SSF55048">
    <property type="entry name" value="Probable ACP-binding domain of malonyl-CoA ACP transacylase"/>
    <property type="match status" value="1"/>
</dbReference>
<dbReference type="InterPro" id="IPR014031">
    <property type="entry name" value="Ketoacyl_synth_C"/>
</dbReference>
<dbReference type="GO" id="GO:1901336">
    <property type="term" value="P:lactone biosynthetic process"/>
    <property type="evidence" value="ECO:0007669"/>
    <property type="project" value="UniProtKB-ARBA"/>
</dbReference>
<dbReference type="SUPFAM" id="SSF52151">
    <property type="entry name" value="FabD/lysophospholipase-like"/>
    <property type="match status" value="1"/>
</dbReference>
<dbReference type="GO" id="GO:0016491">
    <property type="term" value="F:oxidoreductase activity"/>
    <property type="evidence" value="ECO:0007669"/>
    <property type="project" value="UniProtKB-KW"/>
</dbReference>
<dbReference type="Gene3D" id="3.40.366.10">
    <property type="entry name" value="Malonyl-Coenzyme A Acyl Carrier Protein, domain 2"/>
    <property type="match status" value="1"/>
</dbReference>
<dbReference type="SMART" id="SM00826">
    <property type="entry name" value="PKS_DH"/>
    <property type="match status" value="1"/>
</dbReference>
<keyword evidence="7" id="KW-0012">Acyltransferase</keyword>
<dbReference type="InterPro" id="IPR016035">
    <property type="entry name" value="Acyl_Trfase/lysoPLipase"/>
</dbReference>
<dbReference type="InterPro" id="IPR036291">
    <property type="entry name" value="NAD(P)-bd_dom_sf"/>
</dbReference>
<dbReference type="InterPro" id="IPR009081">
    <property type="entry name" value="PP-bd_ACP"/>
</dbReference>
<dbReference type="InterPro" id="IPR042104">
    <property type="entry name" value="PKS_dehydratase_sf"/>
</dbReference>
<dbReference type="InterPro" id="IPR020843">
    <property type="entry name" value="ER"/>
</dbReference>
<dbReference type="SMART" id="SM00827">
    <property type="entry name" value="PKS_AT"/>
    <property type="match status" value="1"/>
</dbReference>
<dbReference type="Pfam" id="PF00107">
    <property type="entry name" value="ADH_zinc_N"/>
    <property type="match status" value="1"/>
</dbReference>
<evidence type="ECO:0000256" key="1">
    <source>
        <dbReference type="ARBA" id="ARBA00022450"/>
    </source>
</evidence>
<dbReference type="Pfam" id="PF16197">
    <property type="entry name" value="KAsynt_C_assoc"/>
    <property type="match status" value="1"/>
</dbReference>
<dbReference type="EMBL" id="JASNWA010000006">
    <property type="protein sequence ID" value="KAK3174972.1"/>
    <property type="molecule type" value="Genomic_DNA"/>
</dbReference>
<dbReference type="SMART" id="SM00822">
    <property type="entry name" value="PKS_KR"/>
    <property type="match status" value="1"/>
</dbReference>
<name>A0AAD9ZEP4_9LECA</name>
<dbReference type="PROSITE" id="PS00606">
    <property type="entry name" value="KS3_1"/>
    <property type="match status" value="1"/>
</dbReference>
<dbReference type="CDD" id="cd00833">
    <property type="entry name" value="PKS"/>
    <property type="match status" value="1"/>
</dbReference>
<feature type="domain" description="PKS/mFAS DH" evidence="11">
    <location>
        <begin position="852"/>
        <end position="1161"/>
    </location>
</feature>
<dbReference type="InterPro" id="IPR049900">
    <property type="entry name" value="PKS_mFAS_DH"/>
</dbReference>
<dbReference type="PANTHER" id="PTHR43775:SF50">
    <property type="entry name" value="HIGHLY REDUCING POLYKETIDE SYNTHASE SRDA"/>
    <property type="match status" value="1"/>
</dbReference>
<dbReference type="PROSITE" id="PS52019">
    <property type="entry name" value="PKS_MFAS_DH"/>
    <property type="match status" value="1"/>
</dbReference>
<evidence type="ECO:0000313" key="13">
    <source>
        <dbReference type="Proteomes" id="UP001276659"/>
    </source>
</evidence>
<dbReference type="PANTHER" id="PTHR43775">
    <property type="entry name" value="FATTY ACID SYNTHASE"/>
    <property type="match status" value="1"/>
</dbReference>
<dbReference type="Pfam" id="PF14765">
    <property type="entry name" value="PS-DH"/>
    <property type="match status" value="1"/>
</dbReference>
<evidence type="ECO:0000256" key="3">
    <source>
        <dbReference type="ARBA" id="ARBA00022679"/>
    </source>
</evidence>
<dbReference type="GO" id="GO:0004312">
    <property type="term" value="F:fatty acid synthase activity"/>
    <property type="evidence" value="ECO:0007669"/>
    <property type="project" value="TreeGrafter"/>
</dbReference>
<evidence type="ECO:0000259" key="9">
    <source>
        <dbReference type="PROSITE" id="PS50075"/>
    </source>
</evidence>
<dbReference type="SUPFAM" id="SSF47336">
    <property type="entry name" value="ACP-like"/>
    <property type="match status" value="1"/>
</dbReference>
<gene>
    <name evidence="12" type="ORF">OEA41_002218</name>
</gene>
<accession>A0AAD9ZEP4</accession>
<dbReference type="InterPro" id="IPR036736">
    <property type="entry name" value="ACP-like_sf"/>
</dbReference>
<dbReference type="SUPFAM" id="SSF51735">
    <property type="entry name" value="NAD(P)-binding Rossmann-fold domains"/>
    <property type="match status" value="2"/>
</dbReference>
<dbReference type="Gene3D" id="3.90.180.10">
    <property type="entry name" value="Medium-chain alcohol dehydrogenases, catalytic domain"/>
    <property type="match status" value="1"/>
</dbReference>
<dbReference type="Gene3D" id="3.40.50.720">
    <property type="entry name" value="NAD(P)-binding Rossmann-like Domain"/>
    <property type="match status" value="3"/>
</dbReference>
<comment type="caution">
    <text evidence="12">The sequence shown here is derived from an EMBL/GenBank/DDBJ whole genome shotgun (WGS) entry which is preliminary data.</text>
</comment>
<evidence type="ECO:0000256" key="8">
    <source>
        <dbReference type="PROSITE-ProRule" id="PRU01363"/>
    </source>
</evidence>
<feature type="domain" description="Ketosynthase family 3 (KS3)" evidence="10">
    <location>
        <begin position="1"/>
        <end position="337"/>
    </location>
</feature>
<dbReference type="Gene3D" id="3.10.129.110">
    <property type="entry name" value="Polyketide synthase dehydratase"/>
    <property type="match status" value="1"/>
</dbReference>
<dbReference type="InterPro" id="IPR014043">
    <property type="entry name" value="Acyl_transferase_dom"/>
</dbReference>
<dbReference type="Pfam" id="PF23114">
    <property type="entry name" value="NAD-bd_HRPKS_sdrA"/>
    <property type="match status" value="1"/>
</dbReference>
<sequence length="2317" mass="252903">MDAQQRKLLEVVYESFESAGVPLSRINGSNTGVYVGNFTNDFMIMQYKDPEYFSRYSATGVGNTVLSNRITHCFDLHGPSVVLDTACSSSLYALHSACLALDAHECDAAVVASANLIQSPEQQLIAVKAGILSPDSTCHTFDDAANGYGRAEGVASLYVKRLSDAIRDGDPVRSVIRGTAVNGNGRTPGIVQPSVKGQEAVIRKAYRRAGLPTNETDYVEAHGTGTKVGDPIEVESISRVFHHKTGRPTLIGAIKPSLGHSEGASGITSIIKVVLALEQHTVPATTGVNNINPSIKTDEWNVEIAMAHCQWPQSLVPRASVNSFGFGGANSHAILEAPDAHTPVQNGHAALLNGHSVSIQGDADNTDYLLAFSARTELSLKQMVVDLASHVSQLNEPIDLQDLACTLSRHRSRLTTRGYLLASQSSLQSDLDPSRLKIENVGVSTKHPLAFVYTGQGAQWAGMGCQLIHQYPVFRNSIRCLDSCLRTLGSDLAPPWNLEASLLAPVEASDIHLVEKSQPVCTAVQIALTDLLHDWGVLPKVVIGHSSGEIGAAYAADHLTARQAIMTAFCRGLAVSKSQSIGAMVAVGLSQSRAQEIINELALQDNINVACINSPESCTVSGDDAAIEKLHDALQKRKIFVRKLKTNGKAYHSHHMKAVGPLYQSMLESVWHAPNDCANGLAKDASNGEKTSSVQMVSTVTGMNVTPATVSSPAYWRENLESPVRFEDAVRIVLEGQQHHFIEVGPHPSLKLPIEQTATDLDKAHENYLHSSVLVRDRDAVVTALNLIGTLFLHGHDEVSFEKTIASGPESVAQRPSFLVDLPTYPWDYSTPTLWHEPRSVTEFRNRRYPRHELLGSQIPGGSKLTTTWRNILDIKEVDWLKDHRLGPSIIFPAAAYLAMAVEAMCQVSGLQLYECPGIELRNFTFLKALNLDPEQGPRVEIFTEMRQERISSTTASERWWHFSVTSVSGNDAYPTAHANGLVRLSEESPASIHPQIELRRTNMEQQATRVWYDKFTKEGLNWGPQFAVMEEIFCDRARQAHHASATTHLLCGNSGPGGRTQYIAHPISIDSMLQTAFVATTSGWVKNLQATVPVTMDSVHVSAPAMLDMSTGEQWSIDAVSERVGFGTVRINAELHNSSNQVLMRMNNVRCIAYQGNVQSEVVEQRNPLARIAWKPDITAFAAGANADFSRYLDWFAESCRTGGMKEDGPSKRMAAALDLVVHKWPNMRILELGGQPEVSGLFMDVLRAESPLRRFSSYVRGIPTAKGELLGLEALTGEISFAEDSRTAESLPMDKKFDLVIFSGVSAVHKRVVTVEFSIETPISNLEHWVAPSVTIIVRAQAEKIALPGVQYEKVVQETGLALAPVTVAVTIRTPPAKEKFRERHVVLVNREGKLSAMDTKIQIALESYFGHTVSVFGLSQISTTPLPAQSIVVSTIEAEQPLLNTISEQDKTMVKIITDNASKIIWVTNADLLSGTRPDFALVLGLSRALMLEQPSVQFSVFDVDCVSTNLDTTARNVNRIVQQLIDDTDPDFEFAQRNGVLHTLRWEPEEPLNAQFRLKQNGETVDVALEEAGRCELGIEQPGQMDTIHFIKNKYEDTLQADHVEIQVKSVGMNAKDLYVLGAKVDTKNASCSCECAGVVTSVGAEVTDLKPGDRVVAMAPGHFATYERLPEWAVCKLEDNEEYTVSSTRGLIPSWFALPYPATIVRLIILQSVLIHSATGGVGIAAIQLAKHIGAEIFATVGNEPKRTFLVNTYGLNQDHIFSSRDPSFLPAVLSKTSGQGVDVVLNSLTGDLLHKSFEACANFGRFLEIGKRDIIDHGSLDMAMFGRSVSFIAFDLSNLYLSNKSSHHKLWHKLLVESMELNRTGIVKACSPLEVFKASDIIQAFRHFSLGTRMGKVAVSLEDGKSRLKVIPNKYGTTLSSNKSYLMVGCLGGLGRSLAKWMMARGARNFVFLSRSGLDVPEAKVFVDDLREHGAVAEVVRGDVGNYEDVEHAVQAAKLPIGGVIQAAMGLSEALWSAMSTESWHNSIRPKVQGTWNLHSALRDRGRDAQLDFFVMTSSISGTVGTATESNYCSGNAFLDSFARFRNSLGLPAISVGLGMISEVGYLHEHPAIEALMKRKGIHAIDEDELLQIMDLALTNQHPTTWKLHYDNLVSSHLLTGVEFIGLKAQREQGFEGDNHVLADPRAALFAAAFARSTNAANGVGMATSHGLPEEVAKALQHGGDTSVLDAIRSIVANKISNLILLPVEKLKVEQNLSEFGLDSMLAAEFRTFVFHALEVDVPFITLLAKDTSVNSLAQLIADGLEERVCE</sequence>
<keyword evidence="4" id="KW-0521">NADP</keyword>
<feature type="active site" description="Proton donor; for dehydratase activity" evidence="8">
    <location>
        <position position="1071"/>
    </location>
</feature>
<organism evidence="12 13">
    <name type="scientific">Lepraria neglecta</name>
    <dbReference type="NCBI Taxonomy" id="209136"/>
    <lineage>
        <taxon>Eukaryota</taxon>
        <taxon>Fungi</taxon>
        <taxon>Dikarya</taxon>
        <taxon>Ascomycota</taxon>
        <taxon>Pezizomycotina</taxon>
        <taxon>Lecanoromycetes</taxon>
        <taxon>OSLEUM clade</taxon>
        <taxon>Lecanoromycetidae</taxon>
        <taxon>Lecanorales</taxon>
        <taxon>Lecanorineae</taxon>
        <taxon>Stereocaulaceae</taxon>
        <taxon>Lepraria</taxon>
    </lineage>
</organism>
<dbReference type="InterPro" id="IPR013149">
    <property type="entry name" value="ADH-like_C"/>
</dbReference>
<dbReference type="Gene3D" id="1.10.1200.10">
    <property type="entry name" value="ACP-like"/>
    <property type="match status" value="1"/>
</dbReference>
<feature type="domain" description="Carrier" evidence="9">
    <location>
        <begin position="2233"/>
        <end position="2311"/>
    </location>
</feature>
<dbReference type="Pfam" id="PF00109">
    <property type="entry name" value="ketoacyl-synt"/>
    <property type="match status" value="1"/>
</dbReference>
<feature type="active site" description="Proton acceptor; for dehydratase activity" evidence="8">
    <location>
        <position position="884"/>
    </location>
</feature>
<keyword evidence="5" id="KW-0560">Oxidoreductase</keyword>
<evidence type="ECO:0000259" key="10">
    <source>
        <dbReference type="PROSITE" id="PS52004"/>
    </source>
</evidence>
<evidence type="ECO:0000256" key="7">
    <source>
        <dbReference type="ARBA" id="ARBA00023315"/>
    </source>
</evidence>
<dbReference type="SMART" id="SM00825">
    <property type="entry name" value="PKS_KS"/>
    <property type="match status" value="1"/>
</dbReference>
<dbReference type="SUPFAM" id="SSF50129">
    <property type="entry name" value="GroES-like"/>
    <property type="match status" value="1"/>
</dbReference>
<feature type="region of interest" description="C-terminal hotdog fold" evidence="8">
    <location>
        <begin position="1004"/>
        <end position="1161"/>
    </location>
</feature>
<dbReference type="SUPFAM" id="SSF53901">
    <property type="entry name" value="Thiolase-like"/>
    <property type="match status" value="1"/>
</dbReference>
<dbReference type="InterPro" id="IPR049552">
    <property type="entry name" value="PKS_DH_N"/>
</dbReference>
<feature type="region of interest" description="N-terminal hotdog fold" evidence="8">
    <location>
        <begin position="852"/>
        <end position="990"/>
    </location>
</feature>
<dbReference type="InterPro" id="IPR050091">
    <property type="entry name" value="PKS_NRPS_Biosynth_Enz"/>
</dbReference>
<dbReference type="GO" id="GO:0006633">
    <property type="term" value="P:fatty acid biosynthetic process"/>
    <property type="evidence" value="ECO:0007669"/>
    <property type="project" value="InterPro"/>
</dbReference>
<dbReference type="InterPro" id="IPR011032">
    <property type="entry name" value="GroES-like_sf"/>
</dbReference>
<evidence type="ECO:0000259" key="11">
    <source>
        <dbReference type="PROSITE" id="PS52019"/>
    </source>
</evidence>
<dbReference type="InterPro" id="IPR032821">
    <property type="entry name" value="PKS_assoc"/>
</dbReference>
<dbReference type="CDD" id="cd05195">
    <property type="entry name" value="enoyl_red"/>
    <property type="match status" value="1"/>
</dbReference>
<dbReference type="Proteomes" id="UP001276659">
    <property type="component" value="Unassembled WGS sequence"/>
</dbReference>
<dbReference type="InterPro" id="IPR016039">
    <property type="entry name" value="Thiolase-like"/>
</dbReference>
<dbReference type="InterPro" id="IPR018201">
    <property type="entry name" value="Ketoacyl_synth_AS"/>
</dbReference>
<dbReference type="InterPro" id="IPR001227">
    <property type="entry name" value="Ac_transferase_dom_sf"/>
</dbReference>
<dbReference type="FunFam" id="3.40.50.720:FF:000209">
    <property type="entry name" value="Polyketide synthase Pks12"/>
    <property type="match status" value="1"/>
</dbReference>
<dbReference type="Pfam" id="PF21089">
    <property type="entry name" value="PKS_DH_N"/>
    <property type="match status" value="1"/>
</dbReference>
<evidence type="ECO:0000313" key="12">
    <source>
        <dbReference type="EMBL" id="KAK3174972.1"/>
    </source>
</evidence>
<evidence type="ECO:0000256" key="2">
    <source>
        <dbReference type="ARBA" id="ARBA00022553"/>
    </source>
</evidence>
<dbReference type="Gene3D" id="3.40.47.10">
    <property type="match status" value="1"/>
</dbReference>
<keyword evidence="2" id="KW-0597">Phosphoprotein</keyword>
<dbReference type="GO" id="GO:0044550">
    <property type="term" value="P:secondary metabolite biosynthetic process"/>
    <property type="evidence" value="ECO:0007669"/>
    <property type="project" value="TreeGrafter"/>
</dbReference>
<dbReference type="PROSITE" id="PS50075">
    <property type="entry name" value="CARRIER"/>
    <property type="match status" value="1"/>
</dbReference>
<reference evidence="12" key="1">
    <citation type="submission" date="2022-11" db="EMBL/GenBank/DDBJ databases">
        <title>Chromosomal genome sequence assembly and mating type (MAT) locus characterization of the leprose asexual lichenized fungus Lepraria neglecta (Nyl.) Erichsen.</title>
        <authorList>
            <person name="Allen J.L."/>
            <person name="Pfeffer B."/>
        </authorList>
    </citation>
    <scope>NUCLEOTIDE SEQUENCE</scope>
    <source>
        <strain evidence="12">Allen 5258</strain>
    </source>
</reference>
<dbReference type="InterPro" id="IPR013968">
    <property type="entry name" value="PKS_KR"/>
</dbReference>
<dbReference type="InterPro" id="IPR020841">
    <property type="entry name" value="PKS_Beta-ketoAc_synthase_dom"/>
</dbReference>
<dbReference type="InterPro" id="IPR049551">
    <property type="entry name" value="PKS_DH_C"/>
</dbReference>
<keyword evidence="3" id="KW-0808">Transferase</keyword>
<dbReference type="InterPro" id="IPR013154">
    <property type="entry name" value="ADH-like_N"/>
</dbReference>
<evidence type="ECO:0000256" key="6">
    <source>
        <dbReference type="ARBA" id="ARBA00023268"/>
    </source>
</evidence>
<dbReference type="Pfam" id="PF00698">
    <property type="entry name" value="Acyl_transf_1"/>
    <property type="match status" value="1"/>
</dbReference>
<dbReference type="Pfam" id="PF23297">
    <property type="entry name" value="ACP_SdgA_C"/>
    <property type="match status" value="1"/>
</dbReference>
<dbReference type="InterPro" id="IPR056501">
    <property type="entry name" value="NAD-bd_HRPKS_sdrA"/>
</dbReference>
<dbReference type="InterPro" id="IPR020807">
    <property type="entry name" value="PKS_DH"/>
</dbReference>
<keyword evidence="13" id="KW-1185">Reference proteome</keyword>
<keyword evidence="6" id="KW-0511">Multifunctional enzyme</keyword>
<dbReference type="Pfam" id="PF02801">
    <property type="entry name" value="Ketoacyl-synt_C"/>
    <property type="match status" value="1"/>
</dbReference>
<dbReference type="InterPro" id="IPR016036">
    <property type="entry name" value="Malonyl_transacylase_ACP-bd"/>
</dbReference>
<evidence type="ECO:0000256" key="4">
    <source>
        <dbReference type="ARBA" id="ARBA00022857"/>
    </source>
</evidence>
<dbReference type="PROSITE" id="PS52004">
    <property type="entry name" value="KS3_2"/>
    <property type="match status" value="1"/>
</dbReference>
<protein>
    <submittedName>
        <fullName evidence="12">Type I Iterative PKS</fullName>
    </submittedName>
</protein>
<dbReference type="GO" id="GO:0004315">
    <property type="term" value="F:3-oxoacyl-[acyl-carrier-protein] synthase activity"/>
    <property type="evidence" value="ECO:0007669"/>
    <property type="project" value="InterPro"/>
</dbReference>
<proteinExistence type="predicted"/>
<dbReference type="Gene3D" id="3.30.70.3290">
    <property type="match status" value="1"/>
</dbReference>
<dbReference type="Pfam" id="PF08659">
    <property type="entry name" value="KR"/>
    <property type="match status" value="1"/>
</dbReference>
<dbReference type="InterPro" id="IPR014030">
    <property type="entry name" value="Ketoacyl_synth_N"/>
</dbReference>